<feature type="chain" id="PRO_5035327801" description="Cyclin-like domain-containing protein" evidence="2">
    <location>
        <begin position="17"/>
        <end position="291"/>
    </location>
</feature>
<keyword evidence="1" id="KW-0195">Cyclin</keyword>
<evidence type="ECO:0000313" key="5">
    <source>
        <dbReference type="Proteomes" id="UP000747110"/>
    </source>
</evidence>
<dbReference type="Gene3D" id="1.10.472.10">
    <property type="entry name" value="Cyclin-like"/>
    <property type="match status" value="2"/>
</dbReference>
<dbReference type="EMBL" id="BNCP01000004">
    <property type="protein sequence ID" value="GIL73266.1"/>
    <property type="molecule type" value="Genomic_DNA"/>
</dbReference>
<dbReference type="InterPro" id="IPR013763">
    <property type="entry name" value="Cyclin-like_dom"/>
</dbReference>
<dbReference type="Pfam" id="PF00134">
    <property type="entry name" value="Cyclin_N"/>
    <property type="match status" value="1"/>
</dbReference>
<comment type="similarity">
    <text evidence="1">Belongs to the cyclin family.</text>
</comment>
<feature type="signal peptide" evidence="2">
    <location>
        <begin position="1"/>
        <end position="16"/>
    </location>
</feature>
<name>A0A8J4C387_9CHLO</name>
<dbReference type="CDD" id="cd20514">
    <property type="entry name" value="CYCLIN_CCNC_rpt2"/>
    <property type="match status" value="1"/>
</dbReference>
<reference evidence="4" key="1">
    <citation type="journal article" date="2021" name="Proc. Natl. Acad. Sci. U.S.A.">
        <title>Three genomes in the algal genus Volvox reveal the fate of a haploid sex-determining region after a transition to homothallism.</title>
        <authorList>
            <person name="Yamamoto K."/>
            <person name="Hamaji T."/>
            <person name="Kawai-Toyooka H."/>
            <person name="Matsuzaki R."/>
            <person name="Takahashi F."/>
            <person name="Nishimura Y."/>
            <person name="Kawachi M."/>
            <person name="Noguchi H."/>
            <person name="Minakuchi Y."/>
            <person name="Umen J.G."/>
            <person name="Toyoda A."/>
            <person name="Nozaki H."/>
        </authorList>
    </citation>
    <scope>NUCLEOTIDE SEQUENCE</scope>
    <source>
        <strain evidence="4">NIES-3786</strain>
    </source>
</reference>
<dbReference type="SMART" id="SM00385">
    <property type="entry name" value="CYCLIN"/>
    <property type="match status" value="2"/>
</dbReference>
<dbReference type="GO" id="GO:0006357">
    <property type="term" value="P:regulation of transcription by RNA polymerase II"/>
    <property type="evidence" value="ECO:0007669"/>
    <property type="project" value="InterPro"/>
</dbReference>
<protein>
    <recommendedName>
        <fullName evidence="3">Cyclin-like domain-containing protein</fullName>
    </recommendedName>
</protein>
<evidence type="ECO:0000313" key="4">
    <source>
        <dbReference type="EMBL" id="GIL73266.1"/>
    </source>
</evidence>
<evidence type="ECO:0000259" key="3">
    <source>
        <dbReference type="SMART" id="SM00385"/>
    </source>
</evidence>
<sequence length="291" mass="33250">MHLVFRFRLLCPWVSSFPLFVHKSHSFDMAASYWDSHCSRNLVSKDQLDFSHAEDRLLGLTREHIQQLNVYFCASIAELAKQLKLRQRVAASAMIYFRRAYLCNNFCRMDPRLVYVACLYLACKAEESLLAAKHLAVHAKTLRPKWSYDVKDLLDMEMVLLEDLDFNLIVFSPYRDMATFLADAGVDTVCGQRAWGALNDSYRSDVNLLYPPHIVALGCLCLAASASGVELSQWLQRLDVDLNQVAAVVAELSSLYMQHTYVISTDECHRLLDLVCQRWDSSSVGPGERRR</sequence>
<feature type="domain" description="Cyclin-like" evidence="3">
    <location>
        <begin position="175"/>
        <end position="254"/>
    </location>
</feature>
<keyword evidence="2" id="KW-0732">Signal</keyword>
<feature type="domain" description="Cyclin-like" evidence="3">
    <location>
        <begin position="74"/>
        <end position="162"/>
    </location>
</feature>
<dbReference type="PANTHER" id="PTHR10026">
    <property type="entry name" value="CYCLIN"/>
    <property type="match status" value="1"/>
</dbReference>
<dbReference type="OrthoDB" id="1295045at2759"/>
<dbReference type="Proteomes" id="UP000747110">
    <property type="component" value="Unassembled WGS sequence"/>
</dbReference>
<dbReference type="CDD" id="cd20513">
    <property type="entry name" value="CYCLIN_CCNC_rpt1"/>
    <property type="match status" value="1"/>
</dbReference>
<dbReference type="PIRSF" id="PIRSF028758">
    <property type="entry name" value="Cyclin, C/H/G types"/>
    <property type="match status" value="1"/>
</dbReference>
<evidence type="ECO:0000256" key="2">
    <source>
        <dbReference type="SAM" id="SignalP"/>
    </source>
</evidence>
<dbReference type="InterPro" id="IPR006671">
    <property type="entry name" value="Cyclin_N"/>
</dbReference>
<accession>A0A8J4C387</accession>
<gene>
    <name evidence="4" type="ORF">Vretifemale_3492</name>
</gene>
<dbReference type="InterPro" id="IPR043198">
    <property type="entry name" value="Cyclin/Ssn8"/>
</dbReference>
<keyword evidence="5" id="KW-1185">Reference proteome</keyword>
<dbReference type="AlphaFoldDB" id="A0A8J4C387"/>
<comment type="caution">
    <text evidence="4">The sequence shown here is derived from an EMBL/GenBank/DDBJ whole genome shotgun (WGS) entry which is preliminary data.</text>
</comment>
<evidence type="ECO:0000256" key="1">
    <source>
        <dbReference type="RuleBase" id="RU000383"/>
    </source>
</evidence>
<dbReference type="SUPFAM" id="SSF47954">
    <property type="entry name" value="Cyclin-like"/>
    <property type="match status" value="2"/>
</dbReference>
<dbReference type="GO" id="GO:0016538">
    <property type="term" value="F:cyclin-dependent protein serine/threonine kinase regulator activity"/>
    <property type="evidence" value="ECO:0007669"/>
    <property type="project" value="InterPro"/>
</dbReference>
<dbReference type="InterPro" id="IPR036915">
    <property type="entry name" value="Cyclin-like_sf"/>
</dbReference>
<organism evidence="4 5">
    <name type="scientific">Volvox reticuliferus</name>
    <dbReference type="NCBI Taxonomy" id="1737510"/>
    <lineage>
        <taxon>Eukaryota</taxon>
        <taxon>Viridiplantae</taxon>
        <taxon>Chlorophyta</taxon>
        <taxon>core chlorophytes</taxon>
        <taxon>Chlorophyceae</taxon>
        <taxon>CS clade</taxon>
        <taxon>Chlamydomonadales</taxon>
        <taxon>Volvocaceae</taxon>
        <taxon>Volvox</taxon>
    </lineage>
</organism>
<proteinExistence type="inferred from homology"/>